<name>A0A3B1C234_9ZZZZ</name>
<dbReference type="EMBL" id="UOGA01000275">
    <property type="protein sequence ID" value="VAX24576.1"/>
    <property type="molecule type" value="Genomic_DNA"/>
</dbReference>
<protein>
    <submittedName>
        <fullName evidence="9">Menaquinone via futalosine polyprenyltransferase (MenA homolog)</fullName>
    </submittedName>
</protein>
<keyword evidence="7 8" id="KW-0472">Membrane</keyword>
<comment type="cofactor">
    <cofactor evidence="1">
        <name>Mg(2+)</name>
        <dbReference type="ChEBI" id="CHEBI:18420"/>
    </cofactor>
</comment>
<feature type="transmembrane region" description="Helical" evidence="8">
    <location>
        <begin position="234"/>
        <end position="252"/>
    </location>
</feature>
<evidence type="ECO:0000256" key="5">
    <source>
        <dbReference type="ARBA" id="ARBA00022692"/>
    </source>
</evidence>
<dbReference type="InterPro" id="IPR006371">
    <property type="entry name" value="Polyprenyltransferase_UbiA-li"/>
</dbReference>
<evidence type="ECO:0000256" key="7">
    <source>
        <dbReference type="ARBA" id="ARBA00023136"/>
    </source>
</evidence>
<feature type="transmembrane region" description="Helical" evidence="8">
    <location>
        <begin position="165"/>
        <end position="185"/>
    </location>
</feature>
<sequence length="290" mass="32191">MTTGILPAARLAEILKDIKIQHTVFALPFAIMSAFIAARGWPGGELIFWIIVGMVFARSAAMAFNRLVDEKYDKDNPRTNQRALAAGRAHRIDYVIFVTVNSAGFIFVCWMINELSFHLSFLALAIIFFYSYTKRFTASSHFFLGLALALAPIGAWVAVREEISLVSITLGAAVVFWLAGLDTIYSCQDVEFDAKRRLHSLPGRFGVGRALKMSALFHAVMAVLLVVLGFIARLSWLYVIGVIFTAGMLYYEHSIVRPDDLSRVNVSFFNANGIISVGLMFFTIADVTLL</sequence>
<feature type="transmembrane region" description="Helical" evidence="8">
    <location>
        <begin position="140"/>
        <end position="159"/>
    </location>
</feature>
<evidence type="ECO:0000256" key="8">
    <source>
        <dbReference type="SAM" id="Phobius"/>
    </source>
</evidence>
<dbReference type="InterPro" id="IPR000537">
    <property type="entry name" value="UbiA_prenyltransferase"/>
</dbReference>
<dbReference type="Pfam" id="PF01040">
    <property type="entry name" value="UbiA"/>
    <property type="match status" value="1"/>
</dbReference>
<dbReference type="FunFam" id="1.10.357.140:FF:000008">
    <property type="entry name" value="4-hydroxybenzoate octaprenyltransferase"/>
    <property type="match status" value="1"/>
</dbReference>
<feature type="transmembrane region" description="Helical" evidence="8">
    <location>
        <begin position="206"/>
        <end position="228"/>
    </location>
</feature>
<dbReference type="CDD" id="cd13959">
    <property type="entry name" value="PT_UbiA_COQ2"/>
    <property type="match status" value="1"/>
</dbReference>
<dbReference type="InterPro" id="IPR044878">
    <property type="entry name" value="UbiA_sf"/>
</dbReference>
<dbReference type="GO" id="GO:0016765">
    <property type="term" value="F:transferase activity, transferring alkyl or aryl (other than methyl) groups"/>
    <property type="evidence" value="ECO:0007669"/>
    <property type="project" value="InterPro"/>
</dbReference>
<dbReference type="NCBIfam" id="TIGR01475">
    <property type="entry name" value="ubiA_other"/>
    <property type="match status" value="1"/>
</dbReference>
<evidence type="ECO:0000256" key="6">
    <source>
        <dbReference type="ARBA" id="ARBA00022989"/>
    </source>
</evidence>
<reference evidence="9" key="1">
    <citation type="submission" date="2018-06" db="EMBL/GenBank/DDBJ databases">
        <authorList>
            <person name="Zhirakovskaya E."/>
        </authorList>
    </citation>
    <scope>NUCLEOTIDE SEQUENCE</scope>
</reference>
<evidence type="ECO:0000256" key="2">
    <source>
        <dbReference type="ARBA" id="ARBA00004141"/>
    </source>
</evidence>
<feature type="transmembrane region" description="Helical" evidence="8">
    <location>
        <begin position="20"/>
        <end position="41"/>
    </location>
</feature>
<keyword evidence="5 8" id="KW-0812">Transmembrane</keyword>
<accession>A0A3B1C234</accession>
<feature type="transmembrane region" description="Helical" evidence="8">
    <location>
        <begin position="47"/>
        <end position="68"/>
    </location>
</feature>
<dbReference type="PANTHER" id="PTHR11048:SF28">
    <property type="entry name" value="4-HYDROXYBENZOATE POLYPRENYLTRANSFERASE, MITOCHONDRIAL"/>
    <property type="match status" value="1"/>
</dbReference>
<comment type="similarity">
    <text evidence="3">Belongs to the UbiA prenyltransferase family.</text>
</comment>
<dbReference type="PANTHER" id="PTHR11048">
    <property type="entry name" value="PRENYLTRANSFERASES"/>
    <property type="match status" value="1"/>
</dbReference>
<evidence type="ECO:0000256" key="4">
    <source>
        <dbReference type="ARBA" id="ARBA00022679"/>
    </source>
</evidence>
<dbReference type="GO" id="GO:0006744">
    <property type="term" value="P:ubiquinone biosynthetic process"/>
    <property type="evidence" value="ECO:0007669"/>
    <property type="project" value="TreeGrafter"/>
</dbReference>
<dbReference type="InterPro" id="IPR039653">
    <property type="entry name" value="Prenyltransferase"/>
</dbReference>
<dbReference type="Gene3D" id="1.10.357.140">
    <property type="entry name" value="UbiA prenyltransferase"/>
    <property type="match status" value="1"/>
</dbReference>
<gene>
    <name evidence="9" type="ORF">MNBD_NITROSPINAE04-711</name>
</gene>
<proteinExistence type="inferred from homology"/>
<feature type="transmembrane region" description="Helical" evidence="8">
    <location>
        <begin position="264"/>
        <end position="285"/>
    </location>
</feature>
<comment type="subcellular location">
    <subcellularLocation>
        <location evidence="2">Membrane</location>
        <topology evidence="2">Multi-pass membrane protein</topology>
    </subcellularLocation>
</comment>
<dbReference type="Gene3D" id="1.20.120.1780">
    <property type="entry name" value="UbiA prenyltransferase"/>
    <property type="match status" value="1"/>
</dbReference>
<dbReference type="AlphaFoldDB" id="A0A3B1C234"/>
<keyword evidence="6 8" id="KW-1133">Transmembrane helix</keyword>
<feature type="transmembrane region" description="Helical" evidence="8">
    <location>
        <begin position="92"/>
        <end position="111"/>
    </location>
</feature>
<organism evidence="9">
    <name type="scientific">hydrothermal vent metagenome</name>
    <dbReference type="NCBI Taxonomy" id="652676"/>
    <lineage>
        <taxon>unclassified sequences</taxon>
        <taxon>metagenomes</taxon>
        <taxon>ecological metagenomes</taxon>
    </lineage>
</organism>
<keyword evidence="4 9" id="KW-0808">Transferase</keyword>
<evidence type="ECO:0000313" key="9">
    <source>
        <dbReference type="EMBL" id="VAX24576.1"/>
    </source>
</evidence>
<evidence type="ECO:0000256" key="3">
    <source>
        <dbReference type="ARBA" id="ARBA00005985"/>
    </source>
</evidence>
<dbReference type="GO" id="GO:0005886">
    <property type="term" value="C:plasma membrane"/>
    <property type="evidence" value="ECO:0007669"/>
    <property type="project" value="TreeGrafter"/>
</dbReference>
<evidence type="ECO:0000256" key="1">
    <source>
        <dbReference type="ARBA" id="ARBA00001946"/>
    </source>
</evidence>
<dbReference type="FunFam" id="1.20.120.1780:FF:000001">
    <property type="entry name" value="4-hydroxybenzoate octaprenyltransferase"/>
    <property type="match status" value="1"/>
</dbReference>